<feature type="transmembrane region" description="Helical" evidence="7">
    <location>
        <begin position="49"/>
        <end position="69"/>
    </location>
</feature>
<dbReference type="InterPro" id="IPR036837">
    <property type="entry name" value="Cation_efflux_CTD_sf"/>
</dbReference>
<sequence>MTLLTLTMEKQKIRLGLYTLAVSLVALTLKMLAWWLSGSMALLSDALETVINVVAASFALAALHISNLPPDHNHTYGHGKVEYLSTVIEGVLVVVTAFGIFYAAWTHWRAPNTDLAAWQGVTLNALGGLVNLIWGLTLLRQGRRINSPTVTASGHHIIADVWTTLILIIGVSLIPLTGFYRLDAILSALIALNVLRVGFSVVRASIAGLMDEVPDPATLQKIAEVIASHGGGALQAHDIRARRSGTHYFIDFHLVVPGATRVSEAHAVCDCIENALKAHFGPDVTTIHVHIEPESHLLPEGIPIP</sequence>
<protein>
    <submittedName>
        <fullName evidence="10">Cation transporter</fullName>
    </submittedName>
</protein>
<evidence type="ECO:0000256" key="4">
    <source>
        <dbReference type="ARBA" id="ARBA00022692"/>
    </source>
</evidence>
<keyword evidence="6 7" id="KW-0472">Membrane</keyword>
<dbReference type="PANTHER" id="PTHR43840">
    <property type="entry name" value="MITOCHONDRIAL METAL TRANSPORTER 1-RELATED"/>
    <property type="match status" value="1"/>
</dbReference>
<dbReference type="Pfam" id="PF01545">
    <property type="entry name" value="Cation_efflux"/>
    <property type="match status" value="1"/>
</dbReference>
<comment type="caution">
    <text evidence="10">The sequence shown here is derived from an EMBL/GenBank/DDBJ whole genome shotgun (WGS) entry which is preliminary data.</text>
</comment>
<accession>A0ABU7U1P8</accession>
<dbReference type="Pfam" id="PF16916">
    <property type="entry name" value="ZT_dimer"/>
    <property type="match status" value="1"/>
</dbReference>
<dbReference type="Gene3D" id="3.30.70.1350">
    <property type="entry name" value="Cation efflux protein, cytoplasmic domain"/>
    <property type="match status" value="1"/>
</dbReference>
<name>A0ABU7U1P8_9PROT</name>
<evidence type="ECO:0000256" key="1">
    <source>
        <dbReference type="ARBA" id="ARBA00004141"/>
    </source>
</evidence>
<dbReference type="RefSeq" id="WP_394819352.1">
    <property type="nucleotide sequence ID" value="NZ_JAWJZY010000002.1"/>
</dbReference>
<evidence type="ECO:0000256" key="6">
    <source>
        <dbReference type="ARBA" id="ARBA00023136"/>
    </source>
</evidence>
<keyword evidence="11" id="KW-1185">Reference proteome</keyword>
<evidence type="ECO:0000256" key="5">
    <source>
        <dbReference type="ARBA" id="ARBA00022989"/>
    </source>
</evidence>
<keyword evidence="5 7" id="KW-1133">Transmembrane helix</keyword>
<evidence type="ECO:0000259" key="8">
    <source>
        <dbReference type="Pfam" id="PF01545"/>
    </source>
</evidence>
<comment type="similarity">
    <text evidence="2">Belongs to the cation diffusion facilitator (CDF) transporter (TC 2.A.4) family.</text>
</comment>
<keyword evidence="4 7" id="KW-0812">Transmembrane</keyword>
<dbReference type="InterPro" id="IPR058533">
    <property type="entry name" value="Cation_efflux_TM"/>
</dbReference>
<proteinExistence type="inferred from homology"/>
<feature type="domain" description="Cation efflux protein transmembrane" evidence="8">
    <location>
        <begin position="19"/>
        <end position="210"/>
    </location>
</feature>
<feature type="domain" description="Cation efflux protein cytoplasmic" evidence="9">
    <location>
        <begin position="214"/>
        <end position="293"/>
    </location>
</feature>
<feature type="transmembrane region" description="Helical" evidence="7">
    <location>
        <begin position="81"/>
        <end position="105"/>
    </location>
</feature>
<organism evidence="10 11">
    <name type="scientific">Sorlinia euscelidii</name>
    <dbReference type="NCBI Taxonomy" id="3081148"/>
    <lineage>
        <taxon>Bacteria</taxon>
        <taxon>Pseudomonadati</taxon>
        <taxon>Pseudomonadota</taxon>
        <taxon>Alphaproteobacteria</taxon>
        <taxon>Acetobacterales</taxon>
        <taxon>Acetobacteraceae</taxon>
        <taxon>Sorlinia</taxon>
    </lineage>
</organism>
<comment type="subcellular location">
    <subcellularLocation>
        <location evidence="1">Membrane</location>
        <topology evidence="1">Multi-pass membrane protein</topology>
    </subcellularLocation>
</comment>
<feature type="transmembrane region" description="Helical" evidence="7">
    <location>
        <begin position="15"/>
        <end position="37"/>
    </location>
</feature>
<dbReference type="PANTHER" id="PTHR43840:SF15">
    <property type="entry name" value="MITOCHONDRIAL METAL TRANSPORTER 1-RELATED"/>
    <property type="match status" value="1"/>
</dbReference>
<feature type="transmembrane region" description="Helical" evidence="7">
    <location>
        <begin position="117"/>
        <end position="136"/>
    </location>
</feature>
<evidence type="ECO:0000259" key="9">
    <source>
        <dbReference type="Pfam" id="PF16916"/>
    </source>
</evidence>
<dbReference type="InterPro" id="IPR027470">
    <property type="entry name" value="Cation_efflux_CTD"/>
</dbReference>
<evidence type="ECO:0000256" key="2">
    <source>
        <dbReference type="ARBA" id="ARBA00008114"/>
    </source>
</evidence>
<evidence type="ECO:0000313" key="11">
    <source>
        <dbReference type="Proteomes" id="UP001312908"/>
    </source>
</evidence>
<dbReference type="SUPFAM" id="SSF160240">
    <property type="entry name" value="Cation efflux protein cytoplasmic domain-like"/>
    <property type="match status" value="1"/>
</dbReference>
<dbReference type="SUPFAM" id="SSF161111">
    <property type="entry name" value="Cation efflux protein transmembrane domain-like"/>
    <property type="match status" value="1"/>
</dbReference>
<evidence type="ECO:0000256" key="3">
    <source>
        <dbReference type="ARBA" id="ARBA00022448"/>
    </source>
</evidence>
<feature type="transmembrane region" description="Helical" evidence="7">
    <location>
        <begin position="157"/>
        <end position="178"/>
    </location>
</feature>
<dbReference type="InterPro" id="IPR002524">
    <property type="entry name" value="Cation_efflux"/>
</dbReference>
<dbReference type="Proteomes" id="UP001312908">
    <property type="component" value="Unassembled WGS sequence"/>
</dbReference>
<gene>
    <name evidence="10" type="ORF">DOFOFD_05275</name>
</gene>
<evidence type="ECO:0000256" key="7">
    <source>
        <dbReference type="SAM" id="Phobius"/>
    </source>
</evidence>
<dbReference type="Gene3D" id="1.20.1510.10">
    <property type="entry name" value="Cation efflux protein transmembrane domain"/>
    <property type="match status" value="1"/>
</dbReference>
<evidence type="ECO:0000313" key="10">
    <source>
        <dbReference type="EMBL" id="MEE8658418.1"/>
    </source>
</evidence>
<dbReference type="InterPro" id="IPR027469">
    <property type="entry name" value="Cation_efflux_TMD_sf"/>
</dbReference>
<dbReference type="EMBL" id="JAWJZY010000002">
    <property type="protein sequence ID" value="MEE8658418.1"/>
    <property type="molecule type" value="Genomic_DNA"/>
</dbReference>
<dbReference type="InterPro" id="IPR050291">
    <property type="entry name" value="CDF_Transporter"/>
</dbReference>
<keyword evidence="3" id="KW-0813">Transport</keyword>
<dbReference type="NCBIfam" id="TIGR01297">
    <property type="entry name" value="CDF"/>
    <property type="match status" value="1"/>
</dbReference>
<reference evidence="10 11" key="1">
    <citation type="submission" date="2023-10" db="EMBL/GenBank/DDBJ databases">
        <title>Sorlinia euscelidii gen. nov., sp. nov., an acetic acid bacteria isolated from the gut of Euscelidius variegatus emitter.</title>
        <authorList>
            <person name="Michoud G."/>
            <person name="Marasco R."/>
            <person name="Seferji K."/>
            <person name="Gonella E."/>
            <person name="Garuglieri E."/>
            <person name="Alma A."/>
            <person name="Mapelli F."/>
            <person name="Borin S."/>
            <person name="Daffonchio D."/>
            <person name="Crotti E."/>
        </authorList>
    </citation>
    <scope>NUCLEOTIDE SEQUENCE [LARGE SCALE GENOMIC DNA]</scope>
    <source>
        <strain evidence="10 11">EV16P</strain>
    </source>
</reference>